<organism evidence="1 2">
    <name type="scientific">Bremia lactucae</name>
    <name type="common">Lettuce downy mildew</name>
    <dbReference type="NCBI Taxonomy" id="4779"/>
    <lineage>
        <taxon>Eukaryota</taxon>
        <taxon>Sar</taxon>
        <taxon>Stramenopiles</taxon>
        <taxon>Oomycota</taxon>
        <taxon>Peronosporomycetes</taxon>
        <taxon>Peronosporales</taxon>
        <taxon>Peronosporaceae</taxon>
        <taxon>Bremia</taxon>
    </lineage>
</organism>
<evidence type="ECO:0000313" key="1">
    <source>
        <dbReference type="EMBL" id="TDH68612.1"/>
    </source>
</evidence>
<dbReference type="RefSeq" id="XP_067818111.1">
    <property type="nucleotide sequence ID" value="XM_067958575.1"/>
</dbReference>
<protein>
    <submittedName>
        <fullName evidence="1">Uncharacterized protein</fullName>
    </submittedName>
</protein>
<dbReference type="GeneID" id="94344246"/>
<keyword evidence="2" id="KW-1185">Reference proteome</keyword>
<dbReference type="AlphaFoldDB" id="A0A976IE60"/>
<gene>
    <name evidence="1" type="ORF">CCR75_000468</name>
</gene>
<name>A0A976IE60_BRELC</name>
<sequence>MIDVGTSRLKYKSKAIFINHAYKHLVLNFGFQAQDAVENRIPLKFTVAHVVIGYTWVEHQGDHRRCDKHHQPCNSRHQCLPIYLSLFMFVASTQAFKRQLIHVVPKEPNLVFSDLI</sequence>
<dbReference type="Proteomes" id="UP000294530">
    <property type="component" value="Unassembled WGS sequence"/>
</dbReference>
<proteinExistence type="predicted"/>
<comment type="caution">
    <text evidence="1">The sequence shown here is derived from an EMBL/GenBank/DDBJ whole genome shotgun (WGS) entry which is preliminary data.</text>
</comment>
<dbReference type="EMBL" id="SHOA02000016">
    <property type="protein sequence ID" value="TDH68612.1"/>
    <property type="molecule type" value="Genomic_DNA"/>
</dbReference>
<reference evidence="1 2" key="1">
    <citation type="journal article" date="2021" name="Genome Biol.">
        <title>AFLAP: assembly-free linkage analysis pipeline using k-mers from genome sequencing data.</title>
        <authorList>
            <person name="Fletcher K."/>
            <person name="Zhang L."/>
            <person name="Gil J."/>
            <person name="Han R."/>
            <person name="Cavanaugh K."/>
            <person name="Michelmore R."/>
        </authorList>
    </citation>
    <scope>NUCLEOTIDE SEQUENCE [LARGE SCALE GENOMIC DNA]</scope>
    <source>
        <strain evidence="1 2">SF5</strain>
    </source>
</reference>
<accession>A0A976IE60</accession>
<evidence type="ECO:0000313" key="2">
    <source>
        <dbReference type="Proteomes" id="UP000294530"/>
    </source>
</evidence>
<dbReference type="KEGG" id="blac:94344246"/>